<dbReference type="AlphaFoldDB" id="A0A540KEF0"/>
<dbReference type="InterPro" id="IPR011051">
    <property type="entry name" value="RmlC_Cupin_sf"/>
</dbReference>
<proteinExistence type="predicted"/>
<evidence type="ECO:0000256" key="1">
    <source>
        <dbReference type="SAM" id="MobiDB-lite"/>
    </source>
</evidence>
<reference evidence="3 4" key="1">
    <citation type="journal article" date="2019" name="G3 (Bethesda)">
        <title>Sequencing of a Wild Apple (Malus baccata) Genome Unravels the Differences Between Cultivated and Wild Apple Species Regarding Disease Resistance and Cold Tolerance.</title>
        <authorList>
            <person name="Chen X."/>
        </authorList>
    </citation>
    <scope>NUCLEOTIDE SEQUENCE [LARGE SCALE GENOMIC DNA]</scope>
    <source>
        <strain evidence="4">cv. Shandingzi</strain>
        <tissue evidence="3">Leaves</tissue>
    </source>
</reference>
<evidence type="ECO:0000259" key="2">
    <source>
        <dbReference type="Pfam" id="PF06172"/>
    </source>
</evidence>
<dbReference type="InterPro" id="IPR009327">
    <property type="entry name" value="Cupin_DUF985"/>
</dbReference>
<sequence length="161" mass="18213">MRLTFSRSDLSVNGGPSSLTHTGRCCSGPKILAPFYFLFISFCQITKCVVWFPSNKGLQHFTRWGVAQSCSRDAETHYSLVGCTCAPAFRFQDFELAKRSDLVSRFPSYQPLVTLLTFPEECISLWCCNIMIALARCYFSVFTCLCLRIRSSQGLFKLQIA</sequence>
<accession>A0A540KEF0</accession>
<keyword evidence="4" id="KW-1185">Reference proteome</keyword>
<gene>
    <name evidence="3" type="ORF">C1H46_041865</name>
</gene>
<dbReference type="Pfam" id="PF06172">
    <property type="entry name" value="Cupin_5"/>
    <property type="match status" value="1"/>
</dbReference>
<dbReference type="PANTHER" id="PTHR33387:SF3">
    <property type="entry name" value="DUF985 DOMAIN-CONTAINING PROTEIN"/>
    <property type="match status" value="1"/>
</dbReference>
<evidence type="ECO:0000313" key="4">
    <source>
        <dbReference type="Proteomes" id="UP000315295"/>
    </source>
</evidence>
<dbReference type="InterPro" id="IPR014710">
    <property type="entry name" value="RmlC-like_jellyroll"/>
</dbReference>
<comment type="caution">
    <text evidence="3">The sequence shown here is derived from an EMBL/GenBank/DDBJ whole genome shotgun (WGS) entry which is preliminary data.</text>
</comment>
<dbReference type="SUPFAM" id="SSF51182">
    <property type="entry name" value="RmlC-like cupins"/>
    <property type="match status" value="1"/>
</dbReference>
<dbReference type="Proteomes" id="UP000315295">
    <property type="component" value="Unassembled WGS sequence"/>
</dbReference>
<feature type="region of interest" description="Disordered" evidence="1">
    <location>
        <begin position="1"/>
        <end position="21"/>
    </location>
</feature>
<dbReference type="STRING" id="106549.A0A540KEF0"/>
<dbReference type="InterPro" id="IPR039935">
    <property type="entry name" value="YML079W-like"/>
</dbReference>
<dbReference type="Gene3D" id="2.60.120.10">
    <property type="entry name" value="Jelly Rolls"/>
    <property type="match status" value="1"/>
</dbReference>
<dbReference type="EMBL" id="VIEB01001383">
    <property type="protein sequence ID" value="TQD72607.1"/>
    <property type="molecule type" value="Genomic_DNA"/>
</dbReference>
<feature type="domain" description="DUF985" evidence="2">
    <location>
        <begin position="58"/>
        <end position="97"/>
    </location>
</feature>
<dbReference type="PANTHER" id="PTHR33387">
    <property type="entry name" value="RMLC-LIKE JELLY ROLL FOLD PROTEIN"/>
    <property type="match status" value="1"/>
</dbReference>
<evidence type="ECO:0000313" key="3">
    <source>
        <dbReference type="EMBL" id="TQD72607.1"/>
    </source>
</evidence>
<organism evidence="3 4">
    <name type="scientific">Malus baccata</name>
    <name type="common">Siberian crab apple</name>
    <name type="synonym">Pyrus baccata</name>
    <dbReference type="NCBI Taxonomy" id="106549"/>
    <lineage>
        <taxon>Eukaryota</taxon>
        <taxon>Viridiplantae</taxon>
        <taxon>Streptophyta</taxon>
        <taxon>Embryophyta</taxon>
        <taxon>Tracheophyta</taxon>
        <taxon>Spermatophyta</taxon>
        <taxon>Magnoliopsida</taxon>
        <taxon>eudicotyledons</taxon>
        <taxon>Gunneridae</taxon>
        <taxon>Pentapetalae</taxon>
        <taxon>rosids</taxon>
        <taxon>fabids</taxon>
        <taxon>Rosales</taxon>
        <taxon>Rosaceae</taxon>
        <taxon>Amygdaloideae</taxon>
        <taxon>Maleae</taxon>
        <taxon>Malus</taxon>
    </lineage>
</organism>
<name>A0A540KEF0_MALBA</name>
<protein>
    <recommendedName>
        <fullName evidence="2">DUF985 domain-containing protein</fullName>
    </recommendedName>
</protein>